<feature type="transmembrane region" description="Helical" evidence="10">
    <location>
        <begin position="157"/>
        <end position="176"/>
    </location>
</feature>
<dbReference type="PANTHER" id="PTHR48086">
    <property type="entry name" value="SODIUM/PROLINE SYMPORTER-RELATED"/>
    <property type="match status" value="1"/>
</dbReference>
<feature type="transmembrane region" description="Helical" evidence="10">
    <location>
        <begin position="547"/>
        <end position="570"/>
    </location>
</feature>
<feature type="transmembrane region" description="Helical" evidence="10">
    <location>
        <begin position="393"/>
        <end position="415"/>
    </location>
</feature>
<feature type="transmembrane region" description="Helical" evidence="10">
    <location>
        <begin position="81"/>
        <end position="99"/>
    </location>
</feature>
<evidence type="ECO:0000256" key="6">
    <source>
        <dbReference type="ARBA" id="ARBA00022847"/>
    </source>
</evidence>
<sequence length="653" mass="69158">MIYAQSNLAIILFVLFVAVVLGLTFYLARKTTSAAGYYAAGGGVHWFTNGVAFAGDYLSAASFLGIAGMIAVVGFDGWMYSLGYLGGWIVALFLVAEPLKRLGKFTFTDALDSKFNSKAIQLMAGISTLVVSIFYLIPQMVGAGTLVTPLLGLPHAAGVVIVGVIVTIIVASAGMASTTMVQFLKGALLIIFSTVLVVMLLFRGLSTEPDPYAGQQYYQFGEIEVSVAADGSLQLPAGSGYELAGEWQGSVYEERGYARLKSLEDGYETIWRIEESADGSKRLVEALYQETLADGTRLFNGAPAEEGRFVPVGHAKEIVIDGENVMQTGPMGPLAFLTALRDSTIVLWGTDHMRDGQNTVVVYYQKPTPGNEVLRPGIMLQVENATLIQQLNFISLMLALFCGTAALPHILIRYYTVPSQADARKSTIVAIALIGFFYILTLYLGLGAMTGGVTNVMDSNMSAPLLSLSFGVILFAIISSIAFATVLGTVAGLIVASSGALAHDLLDNFAGVKFSDKGKVLAGKIAAISVGGLAIYLGILFEGMNVSFLVGWAFAIAASANLPAILMLLFWKKTTAWGIAASVGTGIVSALGLILVSPDMYTRYGLLPQDAPMVLNNPGIISIPLSFLALIVVSLLTQKHNEGLASEGEEATS</sequence>
<evidence type="ECO:0000256" key="7">
    <source>
        <dbReference type="ARBA" id="ARBA00022989"/>
    </source>
</evidence>
<evidence type="ECO:0000256" key="2">
    <source>
        <dbReference type="ARBA" id="ARBA00006434"/>
    </source>
</evidence>
<keyword evidence="4" id="KW-1003">Cell membrane</keyword>
<evidence type="ECO:0000313" key="12">
    <source>
        <dbReference type="Proteomes" id="UP000528322"/>
    </source>
</evidence>
<gene>
    <name evidence="11" type="ORF">HNR37_001473</name>
</gene>
<dbReference type="PROSITE" id="PS50283">
    <property type="entry name" value="NA_SOLUT_SYMP_3"/>
    <property type="match status" value="1"/>
</dbReference>
<evidence type="ECO:0000256" key="8">
    <source>
        <dbReference type="ARBA" id="ARBA00023136"/>
    </source>
</evidence>
<dbReference type="GO" id="GO:0005886">
    <property type="term" value="C:plasma membrane"/>
    <property type="evidence" value="ECO:0007669"/>
    <property type="project" value="UniProtKB-SubCell"/>
</dbReference>
<comment type="caution">
    <text evidence="11">The sequence shown here is derived from an EMBL/GenBank/DDBJ whole genome shotgun (WGS) entry which is preliminary data.</text>
</comment>
<dbReference type="GO" id="GO:0015293">
    <property type="term" value="F:symporter activity"/>
    <property type="evidence" value="ECO:0007669"/>
    <property type="project" value="UniProtKB-KW"/>
</dbReference>
<comment type="subcellular location">
    <subcellularLocation>
        <location evidence="1">Cell membrane</location>
        <topology evidence="1">Multi-pass membrane protein</topology>
    </subcellularLocation>
</comment>
<evidence type="ECO:0000256" key="9">
    <source>
        <dbReference type="RuleBase" id="RU362091"/>
    </source>
</evidence>
<dbReference type="PANTHER" id="PTHR48086:SF6">
    <property type="entry name" value="CATION_ACETATE SYMPORTER ACTP"/>
    <property type="match status" value="1"/>
</dbReference>
<feature type="transmembrane region" description="Helical" evidence="10">
    <location>
        <begin position="57"/>
        <end position="75"/>
    </location>
</feature>
<organism evidence="11 12">
    <name type="scientific">Desulfurispira natronophila</name>
    <dbReference type="NCBI Taxonomy" id="682562"/>
    <lineage>
        <taxon>Bacteria</taxon>
        <taxon>Pseudomonadati</taxon>
        <taxon>Chrysiogenota</taxon>
        <taxon>Chrysiogenia</taxon>
        <taxon>Chrysiogenales</taxon>
        <taxon>Chrysiogenaceae</taxon>
        <taxon>Desulfurispira</taxon>
    </lineage>
</organism>
<feature type="transmembrane region" description="Helical" evidence="10">
    <location>
        <begin position="521"/>
        <end position="541"/>
    </location>
</feature>
<feature type="transmembrane region" description="Helical" evidence="10">
    <location>
        <begin position="427"/>
        <end position="448"/>
    </location>
</feature>
<dbReference type="InterPro" id="IPR038377">
    <property type="entry name" value="Na/Glc_symporter_sf"/>
</dbReference>
<accession>A0A7W7Y4W2</accession>
<evidence type="ECO:0000256" key="4">
    <source>
        <dbReference type="ARBA" id="ARBA00022475"/>
    </source>
</evidence>
<feature type="transmembrane region" description="Helical" evidence="10">
    <location>
        <begin position="468"/>
        <end position="501"/>
    </location>
</feature>
<feature type="transmembrane region" description="Helical" evidence="10">
    <location>
        <begin position="183"/>
        <end position="202"/>
    </location>
</feature>
<keyword evidence="6" id="KW-0769">Symport</keyword>
<evidence type="ECO:0000313" key="11">
    <source>
        <dbReference type="EMBL" id="MBB5022145.1"/>
    </source>
</evidence>
<dbReference type="InterPro" id="IPR050277">
    <property type="entry name" value="Sodium:Solute_Symporter"/>
</dbReference>
<feature type="transmembrane region" description="Helical" evidence="10">
    <location>
        <begin position="6"/>
        <end position="28"/>
    </location>
</feature>
<feature type="transmembrane region" description="Helical" evidence="10">
    <location>
        <begin position="617"/>
        <end position="636"/>
    </location>
</feature>
<keyword evidence="5 10" id="KW-0812">Transmembrane</keyword>
<dbReference type="Proteomes" id="UP000528322">
    <property type="component" value="Unassembled WGS sequence"/>
</dbReference>
<evidence type="ECO:0000256" key="1">
    <source>
        <dbReference type="ARBA" id="ARBA00004651"/>
    </source>
</evidence>
<name>A0A7W7Y4W2_9BACT</name>
<dbReference type="EMBL" id="JACHID010000008">
    <property type="protein sequence ID" value="MBB5022145.1"/>
    <property type="molecule type" value="Genomic_DNA"/>
</dbReference>
<evidence type="ECO:0000256" key="5">
    <source>
        <dbReference type="ARBA" id="ARBA00022692"/>
    </source>
</evidence>
<feature type="transmembrane region" description="Helical" evidence="10">
    <location>
        <begin position="119"/>
        <end position="137"/>
    </location>
</feature>
<reference evidence="11 12" key="1">
    <citation type="submission" date="2020-08" db="EMBL/GenBank/DDBJ databases">
        <title>Genomic Encyclopedia of Type Strains, Phase IV (KMG-IV): sequencing the most valuable type-strain genomes for metagenomic binning, comparative biology and taxonomic classification.</title>
        <authorList>
            <person name="Goeker M."/>
        </authorList>
    </citation>
    <scope>NUCLEOTIDE SEQUENCE [LARGE SCALE GENOMIC DNA]</scope>
    <source>
        <strain evidence="11 12">DSM 22071</strain>
    </source>
</reference>
<dbReference type="GO" id="GO:0006847">
    <property type="term" value="P:plasma membrane acetate transport"/>
    <property type="evidence" value="ECO:0007669"/>
    <property type="project" value="TreeGrafter"/>
</dbReference>
<dbReference type="GO" id="GO:0015123">
    <property type="term" value="F:acetate transmembrane transporter activity"/>
    <property type="evidence" value="ECO:0007669"/>
    <property type="project" value="TreeGrafter"/>
</dbReference>
<keyword evidence="3" id="KW-0813">Transport</keyword>
<dbReference type="Gene3D" id="1.20.1730.10">
    <property type="entry name" value="Sodium/glucose cotransporter"/>
    <property type="match status" value="2"/>
</dbReference>
<evidence type="ECO:0000256" key="10">
    <source>
        <dbReference type="SAM" id="Phobius"/>
    </source>
</evidence>
<dbReference type="AlphaFoldDB" id="A0A7W7Y4W2"/>
<keyword evidence="8 10" id="KW-0472">Membrane</keyword>
<evidence type="ECO:0000256" key="3">
    <source>
        <dbReference type="ARBA" id="ARBA00022448"/>
    </source>
</evidence>
<dbReference type="Pfam" id="PF00474">
    <property type="entry name" value="SSF"/>
    <property type="match status" value="2"/>
</dbReference>
<comment type="similarity">
    <text evidence="2 9">Belongs to the sodium:solute symporter (SSF) (TC 2.A.21) family.</text>
</comment>
<protein>
    <submittedName>
        <fullName evidence="11">Cation/acetate symporter</fullName>
    </submittedName>
</protein>
<dbReference type="RefSeq" id="WP_183732130.1">
    <property type="nucleotide sequence ID" value="NZ_JACHID010000008.1"/>
</dbReference>
<feature type="transmembrane region" description="Helical" evidence="10">
    <location>
        <begin position="577"/>
        <end position="597"/>
    </location>
</feature>
<dbReference type="InterPro" id="IPR001734">
    <property type="entry name" value="Na/solute_symporter"/>
</dbReference>
<keyword evidence="7 10" id="KW-1133">Transmembrane helix</keyword>
<dbReference type="CDD" id="cd11480">
    <property type="entry name" value="SLC5sbd_u4"/>
    <property type="match status" value="1"/>
</dbReference>
<keyword evidence="12" id="KW-1185">Reference proteome</keyword>
<proteinExistence type="inferred from homology"/>